<feature type="domain" description="HTH tetR-type" evidence="5">
    <location>
        <begin position="9"/>
        <end position="69"/>
    </location>
</feature>
<keyword evidence="7" id="KW-1185">Reference proteome</keyword>
<dbReference type="PANTHER" id="PTHR30055:SF222">
    <property type="entry name" value="REGULATORY PROTEIN"/>
    <property type="match status" value="1"/>
</dbReference>
<evidence type="ECO:0000313" key="6">
    <source>
        <dbReference type="EMBL" id="GHO46773.1"/>
    </source>
</evidence>
<dbReference type="GO" id="GO:0045892">
    <property type="term" value="P:negative regulation of DNA-templated transcription"/>
    <property type="evidence" value="ECO:0007669"/>
    <property type="project" value="UniProtKB-ARBA"/>
</dbReference>
<dbReference type="SUPFAM" id="SSF46689">
    <property type="entry name" value="Homeodomain-like"/>
    <property type="match status" value="1"/>
</dbReference>
<dbReference type="InterPro" id="IPR009057">
    <property type="entry name" value="Homeodomain-like_sf"/>
</dbReference>
<evidence type="ECO:0000313" key="7">
    <source>
        <dbReference type="Proteomes" id="UP000612362"/>
    </source>
</evidence>
<dbReference type="Pfam" id="PF00440">
    <property type="entry name" value="TetR_N"/>
    <property type="match status" value="1"/>
</dbReference>
<gene>
    <name evidence="6" type="ORF">KSX_49360</name>
</gene>
<name>A0A8J3I6I9_9CHLR</name>
<protein>
    <submittedName>
        <fullName evidence="6">TetR family transcriptional regulator</fullName>
    </submittedName>
</protein>
<keyword evidence="1" id="KW-0805">Transcription regulation</keyword>
<evidence type="ECO:0000256" key="3">
    <source>
        <dbReference type="ARBA" id="ARBA00023163"/>
    </source>
</evidence>
<dbReference type="InterPro" id="IPR050109">
    <property type="entry name" value="HTH-type_TetR-like_transc_reg"/>
</dbReference>
<dbReference type="PROSITE" id="PS50977">
    <property type="entry name" value="HTH_TETR_2"/>
    <property type="match status" value="1"/>
</dbReference>
<comment type="caution">
    <text evidence="6">The sequence shown here is derived from an EMBL/GenBank/DDBJ whole genome shotgun (WGS) entry which is preliminary data.</text>
</comment>
<dbReference type="FunFam" id="1.10.10.60:FF:000141">
    <property type="entry name" value="TetR family transcriptional regulator"/>
    <property type="match status" value="1"/>
</dbReference>
<dbReference type="AlphaFoldDB" id="A0A8J3I6I9"/>
<dbReference type="Proteomes" id="UP000612362">
    <property type="component" value="Unassembled WGS sequence"/>
</dbReference>
<accession>A0A8J3I6I9</accession>
<keyword evidence="3" id="KW-0804">Transcription</keyword>
<dbReference type="InterPro" id="IPR001647">
    <property type="entry name" value="HTH_TetR"/>
</dbReference>
<dbReference type="EMBL" id="BNJF01000002">
    <property type="protein sequence ID" value="GHO46773.1"/>
    <property type="molecule type" value="Genomic_DNA"/>
</dbReference>
<evidence type="ECO:0000256" key="1">
    <source>
        <dbReference type="ARBA" id="ARBA00023015"/>
    </source>
</evidence>
<dbReference type="PANTHER" id="PTHR30055">
    <property type="entry name" value="HTH-TYPE TRANSCRIPTIONAL REGULATOR RUTR"/>
    <property type="match status" value="1"/>
</dbReference>
<keyword evidence="2 4" id="KW-0238">DNA-binding</keyword>
<evidence type="ECO:0000259" key="5">
    <source>
        <dbReference type="PROSITE" id="PS50977"/>
    </source>
</evidence>
<dbReference type="GO" id="GO:0003677">
    <property type="term" value="F:DNA binding"/>
    <property type="evidence" value="ECO:0007669"/>
    <property type="project" value="UniProtKB-UniRule"/>
</dbReference>
<dbReference type="RefSeq" id="WP_220196128.1">
    <property type="nucleotide sequence ID" value="NZ_BNJF01000002.1"/>
</dbReference>
<proteinExistence type="predicted"/>
<evidence type="ECO:0000256" key="2">
    <source>
        <dbReference type="ARBA" id="ARBA00023125"/>
    </source>
</evidence>
<dbReference type="Gene3D" id="1.10.357.10">
    <property type="entry name" value="Tetracycline Repressor, domain 2"/>
    <property type="match status" value="1"/>
</dbReference>
<dbReference type="PRINTS" id="PR00455">
    <property type="entry name" value="HTHTETR"/>
</dbReference>
<feature type="DNA-binding region" description="H-T-H motif" evidence="4">
    <location>
        <begin position="32"/>
        <end position="51"/>
    </location>
</feature>
<organism evidence="6 7">
    <name type="scientific">Ktedonospora formicarum</name>
    <dbReference type="NCBI Taxonomy" id="2778364"/>
    <lineage>
        <taxon>Bacteria</taxon>
        <taxon>Bacillati</taxon>
        <taxon>Chloroflexota</taxon>
        <taxon>Ktedonobacteria</taxon>
        <taxon>Ktedonobacterales</taxon>
        <taxon>Ktedonobacteraceae</taxon>
        <taxon>Ktedonospora</taxon>
    </lineage>
</organism>
<evidence type="ECO:0000256" key="4">
    <source>
        <dbReference type="PROSITE-ProRule" id="PRU00335"/>
    </source>
</evidence>
<sequence>MNGYERRSQKKRDAILDAAQKLFLERGLQDVHVSEIAKEANVSQVTIYHYFGTKQALALEMLKRYMNRAMDEAEQLLARDIPFREKLALLFMEQGELANQFSDTFMRSIAWDDPEIQAFYQAYANERTIPFFRTFVEKGKREGAIESHLSFEAVVAYLSQFRQLFSQPDFLKTSRKYKEDLGHLFYYGLLGK</sequence>
<reference evidence="6" key="1">
    <citation type="submission" date="2020-10" db="EMBL/GenBank/DDBJ databases">
        <title>Taxonomic study of unclassified bacteria belonging to the class Ktedonobacteria.</title>
        <authorList>
            <person name="Yabe S."/>
            <person name="Wang C.M."/>
            <person name="Zheng Y."/>
            <person name="Sakai Y."/>
            <person name="Cavaletti L."/>
            <person name="Monciardini P."/>
            <person name="Donadio S."/>
        </authorList>
    </citation>
    <scope>NUCLEOTIDE SEQUENCE</scope>
    <source>
        <strain evidence="6">SOSP1-1</strain>
    </source>
</reference>